<organism evidence="2 3">
    <name type="scientific">Kitasatospora cathayae</name>
    <dbReference type="NCBI Taxonomy" id="3004092"/>
    <lineage>
        <taxon>Bacteria</taxon>
        <taxon>Bacillati</taxon>
        <taxon>Actinomycetota</taxon>
        <taxon>Actinomycetes</taxon>
        <taxon>Kitasatosporales</taxon>
        <taxon>Streptomycetaceae</taxon>
        <taxon>Kitasatospora</taxon>
    </lineage>
</organism>
<keyword evidence="3" id="KW-1185">Reference proteome</keyword>
<evidence type="ECO:0000313" key="3">
    <source>
        <dbReference type="Proteomes" id="UP001212821"/>
    </source>
</evidence>
<feature type="compositionally biased region" description="Low complexity" evidence="1">
    <location>
        <begin position="54"/>
        <end position="63"/>
    </location>
</feature>
<evidence type="ECO:0000313" key="2">
    <source>
        <dbReference type="EMBL" id="WBP91015.1"/>
    </source>
</evidence>
<reference evidence="3" key="1">
    <citation type="submission" date="2022-12" db="EMBL/GenBank/DDBJ databases">
        <authorList>
            <person name="Mo P."/>
        </authorList>
    </citation>
    <scope>NUCLEOTIDE SEQUENCE [LARGE SCALE GENOMIC DNA]</scope>
    <source>
        <strain evidence="3">HUAS 3-15</strain>
    </source>
</reference>
<evidence type="ECO:0008006" key="4">
    <source>
        <dbReference type="Google" id="ProtNLM"/>
    </source>
</evidence>
<protein>
    <recommendedName>
        <fullName evidence="4">Lipoprotein</fullName>
    </recommendedName>
</protein>
<name>A0ABY7QE84_9ACTN</name>
<evidence type="ECO:0000256" key="1">
    <source>
        <dbReference type="SAM" id="MobiDB-lite"/>
    </source>
</evidence>
<accession>A0ABY7QE84</accession>
<sequence>MSIRHLGAAARVIGRRNALRYLAIGAGSALVAACSSSTGSSSGDGGQAAPPAPTATAPTPTDAVKPTVADRAFDAFVRGDWNVKTSTSRGKTLPGKVTVQTDGGGNGGWTIAWEGLSGKAATWRGNFLLRGGHLSLNIVDGPGTVSREHAPEALNVPATVGGSVQLTLPWQPPGSTDSTSENLAVTYDGTTLTIVHTAGSSKTTHTCTRA</sequence>
<dbReference type="PROSITE" id="PS51257">
    <property type="entry name" value="PROKAR_LIPOPROTEIN"/>
    <property type="match status" value="1"/>
</dbReference>
<gene>
    <name evidence="2" type="ORF">O1G21_37540</name>
</gene>
<feature type="region of interest" description="Disordered" evidence="1">
    <location>
        <begin position="35"/>
        <end position="63"/>
    </location>
</feature>
<dbReference type="RefSeq" id="WP_270150141.1">
    <property type="nucleotide sequence ID" value="NZ_CP115450.1"/>
</dbReference>
<dbReference type="EMBL" id="CP115450">
    <property type="protein sequence ID" value="WBP91015.1"/>
    <property type="molecule type" value="Genomic_DNA"/>
</dbReference>
<proteinExistence type="predicted"/>
<dbReference type="Proteomes" id="UP001212821">
    <property type="component" value="Chromosome"/>
</dbReference>